<dbReference type="SMART" id="SM00398">
    <property type="entry name" value="HMG"/>
    <property type="match status" value="2"/>
</dbReference>
<evidence type="ECO:0000259" key="4">
    <source>
        <dbReference type="PROSITE" id="PS50118"/>
    </source>
</evidence>
<dbReference type="Proteomes" id="UP001381693">
    <property type="component" value="Unassembled WGS sequence"/>
</dbReference>
<feature type="DNA-binding region" description="HMG box" evidence="3">
    <location>
        <begin position="156"/>
        <end position="218"/>
    </location>
</feature>
<dbReference type="PROSITE" id="PS50118">
    <property type="entry name" value="HMG_BOX_2"/>
    <property type="match status" value="2"/>
</dbReference>
<dbReference type="SUPFAM" id="SSF47095">
    <property type="entry name" value="HMG-box"/>
    <property type="match status" value="2"/>
</dbReference>
<dbReference type="CDD" id="cd21994">
    <property type="entry name" value="HMG-box_SSRP1-like"/>
    <property type="match status" value="1"/>
</dbReference>
<evidence type="ECO:0000313" key="6">
    <source>
        <dbReference type="Proteomes" id="UP001381693"/>
    </source>
</evidence>
<evidence type="ECO:0000256" key="1">
    <source>
        <dbReference type="ARBA" id="ARBA00023125"/>
    </source>
</evidence>
<evidence type="ECO:0000256" key="2">
    <source>
        <dbReference type="ARBA" id="ARBA00023242"/>
    </source>
</evidence>
<dbReference type="GO" id="GO:0010468">
    <property type="term" value="P:regulation of gene expression"/>
    <property type="evidence" value="ECO:0007669"/>
    <property type="project" value="TreeGrafter"/>
</dbReference>
<protein>
    <recommendedName>
        <fullName evidence="4">HMG box domain-containing protein</fullName>
    </recommendedName>
</protein>
<dbReference type="AlphaFoldDB" id="A0AAN8XUP7"/>
<organism evidence="5 6">
    <name type="scientific">Halocaridina rubra</name>
    <name type="common">Hawaiian red shrimp</name>
    <dbReference type="NCBI Taxonomy" id="373956"/>
    <lineage>
        <taxon>Eukaryota</taxon>
        <taxon>Metazoa</taxon>
        <taxon>Ecdysozoa</taxon>
        <taxon>Arthropoda</taxon>
        <taxon>Crustacea</taxon>
        <taxon>Multicrustacea</taxon>
        <taxon>Malacostraca</taxon>
        <taxon>Eumalacostraca</taxon>
        <taxon>Eucarida</taxon>
        <taxon>Decapoda</taxon>
        <taxon>Pleocyemata</taxon>
        <taxon>Caridea</taxon>
        <taxon>Atyoidea</taxon>
        <taxon>Atyidae</taxon>
        <taxon>Halocaridina</taxon>
    </lineage>
</organism>
<keyword evidence="2 3" id="KW-0539">Nucleus</keyword>
<dbReference type="PANTHER" id="PTHR46040:SF3">
    <property type="entry name" value="HIGH MOBILITY GROUP PROTEIN 2"/>
    <property type="match status" value="1"/>
</dbReference>
<accession>A0AAN8XUP7</accession>
<dbReference type="InterPro" id="IPR009071">
    <property type="entry name" value="HMG_box_dom"/>
</dbReference>
<gene>
    <name evidence="5" type="ORF">SK128_014769</name>
</gene>
<evidence type="ECO:0000256" key="3">
    <source>
        <dbReference type="PROSITE-ProRule" id="PRU00267"/>
    </source>
</evidence>
<keyword evidence="6" id="KW-1185">Reference proteome</keyword>
<dbReference type="GO" id="GO:0005634">
    <property type="term" value="C:nucleus"/>
    <property type="evidence" value="ECO:0007669"/>
    <property type="project" value="UniProtKB-UniRule"/>
</dbReference>
<comment type="caution">
    <text evidence="5">The sequence shown here is derived from an EMBL/GenBank/DDBJ whole genome shotgun (WGS) entry which is preliminary data.</text>
</comment>
<dbReference type="Pfam" id="PF00505">
    <property type="entry name" value="HMG_box"/>
    <property type="match status" value="1"/>
</dbReference>
<name>A0AAN8XUP7_HALRR</name>
<dbReference type="Gene3D" id="1.10.30.10">
    <property type="entry name" value="High mobility group box domain"/>
    <property type="match status" value="2"/>
</dbReference>
<dbReference type="GO" id="GO:0003677">
    <property type="term" value="F:DNA binding"/>
    <property type="evidence" value="ECO:0007669"/>
    <property type="project" value="UniProtKB-UniRule"/>
</dbReference>
<dbReference type="InterPro" id="IPR036910">
    <property type="entry name" value="HMG_box_dom_sf"/>
</dbReference>
<sequence>MALSLARSLSTKLSISRVLWKTCGNACVVQVANKQTLTEELGLPPLPKRPSSAYLQWFNSNKDRFRKAHPDLTFKEQTKKLGETWTNLSLSEKEHWTQLYRKERDVYDKKYEEYMKRLTPQEIASLKNLKKKKADEKMKRHIRRERKKDNLELGKPKHPGNAFTIYLLTLDRKELPVKEFLQTAANMWRQLPEKEVQMYRDKALRNREVYKKELHEWEMRMIREGRSDLVRQHHQLEDLKRTPQRSIRLPSE</sequence>
<evidence type="ECO:0000313" key="5">
    <source>
        <dbReference type="EMBL" id="KAK7084574.1"/>
    </source>
</evidence>
<keyword evidence="1 3" id="KW-0238">DNA-binding</keyword>
<reference evidence="5 6" key="1">
    <citation type="submission" date="2023-11" db="EMBL/GenBank/DDBJ databases">
        <title>Halocaridina rubra genome assembly.</title>
        <authorList>
            <person name="Smith C."/>
        </authorList>
    </citation>
    <scope>NUCLEOTIDE SEQUENCE [LARGE SCALE GENOMIC DNA]</scope>
    <source>
        <strain evidence="5">EP-1</strain>
        <tissue evidence="5">Whole</tissue>
    </source>
</reference>
<dbReference type="PANTHER" id="PTHR46040">
    <property type="entry name" value="HIGH MOBILITY GROUP PROTEIN 2"/>
    <property type="match status" value="1"/>
</dbReference>
<feature type="domain" description="HMG box" evidence="4">
    <location>
        <begin position="156"/>
        <end position="218"/>
    </location>
</feature>
<feature type="domain" description="HMG box" evidence="4">
    <location>
        <begin position="47"/>
        <end position="115"/>
    </location>
</feature>
<feature type="DNA-binding region" description="HMG box" evidence="3">
    <location>
        <begin position="47"/>
        <end position="115"/>
    </location>
</feature>
<dbReference type="EMBL" id="JAXCGZ010002044">
    <property type="protein sequence ID" value="KAK7084574.1"/>
    <property type="molecule type" value="Genomic_DNA"/>
</dbReference>
<proteinExistence type="predicted"/>
<dbReference type="InterPro" id="IPR051965">
    <property type="entry name" value="ChromReg_NeuronalGeneExpr"/>
</dbReference>